<keyword evidence="5" id="KW-0645">Protease</keyword>
<dbReference type="InterPro" id="IPR017871">
    <property type="entry name" value="ABC_transporter-like_CS"/>
</dbReference>
<feature type="transmembrane region" description="Helical" evidence="9">
    <location>
        <begin position="153"/>
        <end position="177"/>
    </location>
</feature>
<keyword evidence="3" id="KW-0547">Nucleotide-binding</keyword>
<dbReference type="RefSeq" id="WP_238679201.1">
    <property type="nucleotide sequence ID" value="NZ_JAKKFD010000022.1"/>
</dbReference>
<dbReference type="PANTHER" id="PTHR43394">
    <property type="entry name" value="ATP-DEPENDENT PERMEASE MDL1, MITOCHONDRIAL"/>
    <property type="match status" value="1"/>
</dbReference>
<dbReference type="PANTHER" id="PTHR43394:SF1">
    <property type="entry name" value="ATP-BINDING CASSETTE SUB-FAMILY B MEMBER 10, MITOCHONDRIAL"/>
    <property type="match status" value="1"/>
</dbReference>
<feature type="domain" description="ABC transporter" evidence="10">
    <location>
        <begin position="475"/>
        <end position="708"/>
    </location>
</feature>
<dbReference type="InterPro" id="IPR036640">
    <property type="entry name" value="ABC1_TM_sf"/>
</dbReference>
<sequence length="720" mass="78041">MTRVPVILQMSSTECGPSCLAMVLGGLGQSTPVRELRRHFGIGRDGTNAQRIIEVARVYGLAARGLRVSPDNLAEVRLPAIAHWRQDHFTVLEKVRPGRIRMVDPASGRRWLSHEEFYEDFSGTVLEFTSGDSTPRRRTPLRDRLTLRFLRDLIRLAPLFMVLAVALSAVVQVLGLASAMATKYGVDVLIGQGADTLMLFTLGIAAYVVVHGLASLSRGLALLVLQRRLDGALGERFMTHLLSLPYAYFQMRGAGDLMARLGSNMAVREMLTSQLVSLVLDTFFVAGYTVLLVAVSPGHAAVVAVLAAAQLAIVVATVRRMHERAQRELAASAKAQSSAIDALAGAEFLKSSGLSNWALRRWVERFTESVQAGYERRRLDVVNQTAMGMFQVAAPLTLLVFGIVQVTNGRMTLGTMLGLNVIAGLLLAPVAQIMGALRYLQTIGSHLERIYDVLNEEPEPARPTAARPAELRGELELVGVGFRYDLGSPAVLNDINLRVPAGAKVAIVGATGSGKTTLVRLLTGLLRPTDGEVLVDGLPLDEYELEPLRQRFGVVTQFPYVFGGSIRDNLTLGRAGVSDDELREALRKVQFLADLERMPMGLSTNVGEAGGAMSGGQRQRLAIARALLSRTNVLVLDEATSHLDTLTEAAISAELSALGCTRIVIAHRVSTISDADEIVVLRLGDIVERGNHDELMALEGRYAELVRRQTPRLTARTTAG</sequence>
<dbReference type="InterPro" id="IPR011527">
    <property type="entry name" value="ABC1_TM_dom"/>
</dbReference>
<evidence type="ECO:0000256" key="1">
    <source>
        <dbReference type="ARBA" id="ARBA00004651"/>
    </source>
</evidence>
<comment type="caution">
    <text evidence="13">The sequence shown here is derived from an EMBL/GenBank/DDBJ whole genome shotgun (WGS) entry which is preliminary data.</text>
</comment>
<protein>
    <submittedName>
        <fullName evidence="13">Peptidase domain-containing ABC transporter</fullName>
    </submittedName>
</protein>
<dbReference type="SUPFAM" id="SSF90123">
    <property type="entry name" value="ABC transporter transmembrane region"/>
    <property type="match status" value="1"/>
</dbReference>
<evidence type="ECO:0000313" key="13">
    <source>
        <dbReference type="EMBL" id="MCG5444044.1"/>
    </source>
</evidence>
<name>A0ABS9N422_9ACTN</name>
<dbReference type="InterPro" id="IPR005074">
    <property type="entry name" value="Peptidase_C39"/>
</dbReference>
<dbReference type="Pfam" id="PF03412">
    <property type="entry name" value="Peptidase_C39"/>
    <property type="match status" value="1"/>
</dbReference>
<feature type="transmembrane region" description="Helical" evidence="9">
    <location>
        <begin position="275"/>
        <end position="294"/>
    </location>
</feature>
<comment type="subcellular location">
    <subcellularLocation>
        <location evidence="1">Cell membrane</location>
        <topology evidence="1">Multi-pass membrane protein</topology>
    </subcellularLocation>
</comment>
<evidence type="ECO:0000313" key="14">
    <source>
        <dbReference type="Proteomes" id="UP001201629"/>
    </source>
</evidence>
<proteinExistence type="predicted"/>
<dbReference type="Proteomes" id="UP001201629">
    <property type="component" value="Unassembled WGS sequence"/>
</dbReference>
<dbReference type="InterPro" id="IPR027417">
    <property type="entry name" value="P-loop_NTPase"/>
</dbReference>
<evidence type="ECO:0000256" key="4">
    <source>
        <dbReference type="ARBA" id="ARBA00022801"/>
    </source>
</evidence>
<keyword evidence="7 9" id="KW-1133">Transmembrane helix</keyword>
<keyword evidence="14" id="KW-1185">Reference proteome</keyword>
<accession>A0ABS9N422</accession>
<evidence type="ECO:0000256" key="3">
    <source>
        <dbReference type="ARBA" id="ARBA00022741"/>
    </source>
</evidence>
<dbReference type="InterPro" id="IPR003593">
    <property type="entry name" value="AAA+_ATPase"/>
</dbReference>
<evidence type="ECO:0000259" key="11">
    <source>
        <dbReference type="PROSITE" id="PS50929"/>
    </source>
</evidence>
<evidence type="ECO:0000259" key="10">
    <source>
        <dbReference type="PROSITE" id="PS50893"/>
    </source>
</evidence>
<evidence type="ECO:0000256" key="5">
    <source>
        <dbReference type="ARBA" id="ARBA00022807"/>
    </source>
</evidence>
<dbReference type="Gene3D" id="3.40.50.300">
    <property type="entry name" value="P-loop containing nucleotide triphosphate hydrolases"/>
    <property type="match status" value="1"/>
</dbReference>
<dbReference type="InterPro" id="IPR003439">
    <property type="entry name" value="ABC_transporter-like_ATP-bd"/>
</dbReference>
<dbReference type="PROSITE" id="PS50893">
    <property type="entry name" value="ABC_TRANSPORTER_2"/>
    <property type="match status" value="1"/>
</dbReference>
<feature type="transmembrane region" description="Helical" evidence="9">
    <location>
        <begin position="386"/>
        <end position="404"/>
    </location>
</feature>
<dbReference type="SMART" id="SM00382">
    <property type="entry name" value="AAA"/>
    <property type="match status" value="1"/>
</dbReference>
<dbReference type="Pfam" id="PF00005">
    <property type="entry name" value="ABC_tran"/>
    <property type="match status" value="1"/>
</dbReference>
<evidence type="ECO:0000256" key="9">
    <source>
        <dbReference type="SAM" id="Phobius"/>
    </source>
</evidence>
<keyword evidence="2 9" id="KW-0812">Transmembrane</keyword>
<keyword evidence="6" id="KW-0067">ATP-binding</keyword>
<dbReference type="Gene3D" id="3.90.70.10">
    <property type="entry name" value="Cysteine proteinases"/>
    <property type="match status" value="1"/>
</dbReference>
<dbReference type="Pfam" id="PF00664">
    <property type="entry name" value="ABC_membrane"/>
    <property type="match status" value="1"/>
</dbReference>
<keyword evidence="4" id="KW-0378">Hydrolase</keyword>
<gene>
    <name evidence="13" type="ORF">NIE79_002188</name>
</gene>
<feature type="transmembrane region" description="Helical" evidence="9">
    <location>
        <begin position="416"/>
        <end position="440"/>
    </location>
</feature>
<dbReference type="Gene3D" id="1.20.1560.10">
    <property type="entry name" value="ABC transporter type 1, transmembrane domain"/>
    <property type="match status" value="1"/>
</dbReference>
<dbReference type="EMBL" id="JAKKFD010000022">
    <property type="protein sequence ID" value="MCG5444044.1"/>
    <property type="molecule type" value="Genomic_DNA"/>
</dbReference>
<evidence type="ECO:0000256" key="2">
    <source>
        <dbReference type="ARBA" id="ARBA00022692"/>
    </source>
</evidence>
<dbReference type="CDD" id="cd18779">
    <property type="entry name" value="ABC_6TM_T1SS_like"/>
    <property type="match status" value="1"/>
</dbReference>
<keyword evidence="5" id="KW-0788">Thiol protease</keyword>
<evidence type="ECO:0000256" key="6">
    <source>
        <dbReference type="ARBA" id="ARBA00022840"/>
    </source>
</evidence>
<evidence type="ECO:0000256" key="7">
    <source>
        <dbReference type="ARBA" id="ARBA00022989"/>
    </source>
</evidence>
<dbReference type="PROSITE" id="PS50929">
    <property type="entry name" value="ABC_TM1F"/>
    <property type="match status" value="1"/>
</dbReference>
<dbReference type="PROSITE" id="PS50990">
    <property type="entry name" value="PEPTIDASE_C39"/>
    <property type="match status" value="1"/>
</dbReference>
<feature type="transmembrane region" description="Helical" evidence="9">
    <location>
        <begin position="197"/>
        <end position="225"/>
    </location>
</feature>
<organism evidence="13 14">
    <name type="scientific">Micromonospora trifolii</name>
    <dbReference type="NCBI Taxonomy" id="2911208"/>
    <lineage>
        <taxon>Bacteria</taxon>
        <taxon>Bacillati</taxon>
        <taxon>Actinomycetota</taxon>
        <taxon>Actinomycetes</taxon>
        <taxon>Micromonosporales</taxon>
        <taxon>Micromonosporaceae</taxon>
        <taxon>Micromonospora</taxon>
    </lineage>
</organism>
<dbReference type="PROSITE" id="PS00211">
    <property type="entry name" value="ABC_TRANSPORTER_1"/>
    <property type="match status" value="1"/>
</dbReference>
<feature type="transmembrane region" description="Helical" evidence="9">
    <location>
        <begin position="300"/>
        <end position="318"/>
    </location>
</feature>
<evidence type="ECO:0000259" key="12">
    <source>
        <dbReference type="PROSITE" id="PS50990"/>
    </source>
</evidence>
<dbReference type="SUPFAM" id="SSF52540">
    <property type="entry name" value="P-loop containing nucleoside triphosphate hydrolases"/>
    <property type="match status" value="1"/>
</dbReference>
<dbReference type="InterPro" id="IPR039421">
    <property type="entry name" value="Type_1_exporter"/>
</dbReference>
<keyword evidence="8 9" id="KW-0472">Membrane</keyword>
<reference evidence="13 14" key="1">
    <citation type="submission" date="2022-01" db="EMBL/GenBank/DDBJ databases">
        <authorList>
            <person name="Riesco R."/>
            <person name="Trujillo M.E."/>
        </authorList>
    </citation>
    <scope>NUCLEOTIDE SEQUENCE [LARGE SCALE GENOMIC DNA]</scope>
    <source>
        <strain evidence="13 14">NIE79</strain>
    </source>
</reference>
<evidence type="ECO:0000256" key="8">
    <source>
        <dbReference type="ARBA" id="ARBA00023136"/>
    </source>
</evidence>
<feature type="domain" description="Peptidase C39" evidence="12">
    <location>
        <begin position="9"/>
        <end position="128"/>
    </location>
</feature>
<feature type="domain" description="ABC transmembrane type-1" evidence="11">
    <location>
        <begin position="162"/>
        <end position="442"/>
    </location>
</feature>